<evidence type="ECO:0000256" key="7">
    <source>
        <dbReference type="SAM" id="Phobius"/>
    </source>
</evidence>
<feature type="transmembrane region" description="Helical" evidence="7">
    <location>
        <begin position="148"/>
        <end position="165"/>
    </location>
</feature>
<dbReference type="Gene3D" id="1.20.1730.10">
    <property type="entry name" value="Sodium/glucose cotransporter"/>
    <property type="match status" value="1"/>
</dbReference>
<dbReference type="InterPro" id="IPR001734">
    <property type="entry name" value="Na/solute_symporter"/>
</dbReference>
<dbReference type="OrthoDB" id="6132759at2759"/>
<proteinExistence type="inferred from homology"/>
<evidence type="ECO:0000313" key="9">
    <source>
        <dbReference type="Proteomes" id="UP000678499"/>
    </source>
</evidence>
<keyword evidence="5 7" id="KW-0472">Membrane</keyword>
<dbReference type="PROSITE" id="PS50283">
    <property type="entry name" value="NA_SOLUT_SYMP_3"/>
    <property type="match status" value="1"/>
</dbReference>
<evidence type="ECO:0000313" key="8">
    <source>
        <dbReference type="EMBL" id="CAD7278134.1"/>
    </source>
</evidence>
<evidence type="ECO:0000256" key="4">
    <source>
        <dbReference type="ARBA" id="ARBA00022989"/>
    </source>
</evidence>
<evidence type="ECO:0000256" key="5">
    <source>
        <dbReference type="ARBA" id="ARBA00023136"/>
    </source>
</evidence>
<dbReference type="EMBL" id="CAJPEX010001125">
    <property type="protein sequence ID" value="CAG0918286.1"/>
    <property type="molecule type" value="Genomic_DNA"/>
</dbReference>
<dbReference type="AlphaFoldDB" id="A0A7R9BPA0"/>
<dbReference type="PANTHER" id="PTHR11819:SF195">
    <property type="entry name" value="SODIUM_GLUCOSE COTRANSPORTER 4"/>
    <property type="match status" value="1"/>
</dbReference>
<keyword evidence="4 7" id="KW-1133">Transmembrane helix</keyword>
<dbReference type="Proteomes" id="UP000678499">
    <property type="component" value="Unassembled WGS sequence"/>
</dbReference>
<name>A0A7R9BPA0_9CRUS</name>
<keyword evidence="3 7" id="KW-0812">Transmembrane</keyword>
<keyword evidence="9" id="KW-1185">Reference proteome</keyword>
<dbReference type="EMBL" id="OA883162">
    <property type="protein sequence ID" value="CAD7278134.1"/>
    <property type="molecule type" value="Genomic_DNA"/>
</dbReference>
<evidence type="ECO:0000256" key="1">
    <source>
        <dbReference type="ARBA" id="ARBA00004141"/>
    </source>
</evidence>
<feature type="transmembrane region" description="Helical" evidence="7">
    <location>
        <begin position="185"/>
        <end position="210"/>
    </location>
</feature>
<feature type="non-terminal residue" evidence="8">
    <location>
        <position position="587"/>
    </location>
</feature>
<sequence length="587" mass="64400">MELEPGVEFPDLVVIGIYFLIILSVGLWSSKRTSGQGVSSYFLASRNMHFLPVSIAIFLKVEISHVVMIFFIVIAKVGASLFASNIGSEHFIGLAGSGAASGIAIACFELHAMFTMVVLGWIFVPVYRASGVFTMPEYLRKRYGGQRIRIYISCLALMLYVFVKVSADLYAGSIFMDQAFGFKQWYISVLVLLLIAGIFTIAGGLSAVIWTDSVQALIMTCGDPPSDAMHLFRSAVPGKADIPWTGVVFGLPVSAVWYWCTDQVIVQRVLASRNMTHAKAGCMVSAYLKFLPLFLLVLPGMAARILYPNQVGCADPETCEKFCGNRQGCWNIAYPYLVIKLLPAGLRGVMLAVMMAAIMSSLTSIFNSASTVFTIDIWKRFRKGCSEAEQLFVGKVFVVLLVFLSVVWIPVIINTKGSQLFHYMQSVTSFLAPPICAIYVLAIFVPRGAFTGLMVGLAVGLVRFGLEFAYKAPYCGSGLSDTRPDFVKIFVGKVHFLHFGLGLFLLVATVAVIVSLLTKPVDPACVRNTTLSVLDDVLQVKASETQDDRFGITLQLHRLTFWSRHSPAIRLELDDESAEAKETTESV</sequence>
<reference evidence="8" key="1">
    <citation type="submission" date="2020-11" db="EMBL/GenBank/DDBJ databases">
        <authorList>
            <person name="Tran Van P."/>
        </authorList>
    </citation>
    <scope>NUCLEOTIDE SEQUENCE</scope>
</reference>
<dbReference type="CDD" id="cd10329">
    <property type="entry name" value="SLC5sbd_SGLT1-like"/>
    <property type="match status" value="1"/>
</dbReference>
<feature type="transmembrane region" description="Helical" evidence="7">
    <location>
        <begin position="396"/>
        <end position="414"/>
    </location>
</feature>
<comment type="subcellular location">
    <subcellularLocation>
        <location evidence="1">Membrane</location>
        <topology evidence="1">Multi-pass membrane protein</topology>
    </subcellularLocation>
</comment>
<dbReference type="InterPro" id="IPR038377">
    <property type="entry name" value="Na/Glc_symporter_sf"/>
</dbReference>
<feature type="transmembrane region" description="Helical" evidence="7">
    <location>
        <begin position="50"/>
        <end position="83"/>
    </location>
</feature>
<feature type="transmembrane region" description="Helical" evidence="7">
    <location>
        <begin position="103"/>
        <end position="127"/>
    </location>
</feature>
<dbReference type="Pfam" id="PF00474">
    <property type="entry name" value="SSF"/>
    <property type="match status" value="2"/>
</dbReference>
<dbReference type="NCBIfam" id="TIGR00813">
    <property type="entry name" value="sss"/>
    <property type="match status" value="1"/>
</dbReference>
<dbReference type="GO" id="GO:0005412">
    <property type="term" value="F:D-glucose:sodium symporter activity"/>
    <property type="evidence" value="ECO:0007669"/>
    <property type="project" value="TreeGrafter"/>
</dbReference>
<dbReference type="PANTHER" id="PTHR11819">
    <property type="entry name" value="SOLUTE CARRIER FAMILY 5"/>
    <property type="match status" value="1"/>
</dbReference>
<protein>
    <submittedName>
        <fullName evidence="8">Uncharacterized protein</fullName>
    </submittedName>
</protein>
<evidence type="ECO:0000256" key="2">
    <source>
        <dbReference type="ARBA" id="ARBA00006434"/>
    </source>
</evidence>
<comment type="similarity">
    <text evidence="2 6">Belongs to the sodium:solute symporter (SSF) (TC 2.A.21) family.</text>
</comment>
<feature type="transmembrane region" description="Helical" evidence="7">
    <location>
        <begin position="449"/>
        <end position="470"/>
    </location>
</feature>
<accession>A0A7R9BPA0</accession>
<feature type="transmembrane region" description="Helical" evidence="7">
    <location>
        <begin position="12"/>
        <end position="29"/>
    </location>
</feature>
<feature type="transmembrane region" description="Helical" evidence="7">
    <location>
        <begin position="420"/>
        <end position="442"/>
    </location>
</feature>
<evidence type="ECO:0000256" key="6">
    <source>
        <dbReference type="RuleBase" id="RU362091"/>
    </source>
</evidence>
<feature type="transmembrane region" description="Helical" evidence="7">
    <location>
        <begin position="496"/>
        <end position="517"/>
    </location>
</feature>
<evidence type="ECO:0000256" key="3">
    <source>
        <dbReference type="ARBA" id="ARBA00022692"/>
    </source>
</evidence>
<dbReference type="GO" id="GO:0005886">
    <property type="term" value="C:plasma membrane"/>
    <property type="evidence" value="ECO:0007669"/>
    <property type="project" value="TreeGrafter"/>
</dbReference>
<feature type="transmembrane region" description="Helical" evidence="7">
    <location>
        <begin position="286"/>
        <end position="307"/>
    </location>
</feature>
<gene>
    <name evidence="8" type="ORF">NMOB1V02_LOCUS5845</name>
</gene>
<feature type="transmembrane region" description="Helical" evidence="7">
    <location>
        <begin position="349"/>
        <end position="375"/>
    </location>
</feature>
<organism evidence="8">
    <name type="scientific">Notodromas monacha</name>
    <dbReference type="NCBI Taxonomy" id="399045"/>
    <lineage>
        <taxon>Eukaryota</taxon>
        <taxon>Metazoa</taxon>
        <taxon>Ecdysozoa</taxon>
        <taxon>Arthropoda</taxon>
        <taxon>Crustacea</taxon>
        <taxon>Oligostraca</taxon>
        <taxon>Ostracoda</taxon>
        <taxon>Podocopa</taxon>
        <taxon>Podocopida</taxon>
        <taxon>Cypridocopina</taxon>
        <taxon>Cypridoidea</taxon>
        <taxon>Cyprididae</taxon>
        <taxon>Notodromas</taxon>
    </lineage>
</organism>